<organism evidence="1 2">
    <name type="scientific">Frondihabitans peucedani</name>
    <dbReference type="NCBI Taxonomy" id="598626"/>
    <lineage>
        <taxon>Bacteria</taxon>
        <taxon>Bacillati</taxon>
        <taxon>Actinomycetota</taxon>
        <taxon>Actinomycetes</taxon>
        <taxon>Micrococcales</taxon>
        <taxon>Microbacteriaceae</taxon>
        <taxon>Frondihabitans</taxon>
    </lineage>
</organism>
<dbReference type="Proteomes" id="UP001501594">
    <property type="component" value="Unassembled WGS sequence"/>
</dbReference>
<sequence>MSTTSAEGATPSGTGRTVQLRRYVLVDGLLDDFTAWWRSRLVPARRAYGFDIEFSYALPETSEFVWAVSLPGDADAFRAVEADYLASPERAAAFDGQPTWTTSQAVALVREVPAA</sequence>
<dbReference type="EMBL" id="BAABAU010000004">
    <property type="protein sequence ID" value="GAA4267162.1"/>
    <property type="molecule type" value="Genomic_DNA"/>
</dbReference>
<reference evidence="2" key="1">
    <citation type="journal article" date="2019" name="Int. J. Syst. Evol. Microbiol.">
        <title>The Global Catalogue of Microorganisms (GCM) 10K type strain sequencing project: providing services to taxonomists for standard genome sequencing and annotation.</title>
        <authorList>
            <consortium name="The Broad Institute Genomics Platform"/>
            <consortium name="The Broad Institute Genome Sequencing Center for Infectious Disease"/>
            <person name="Wu L."/>
            <person name="Ma J."/>
        </authorList>
    </citation>
    <scope>NUCLEOTIDE SEQUENCE [LARGE SCALE GENOMIC DNA]</scope>
    <source>
        <strain evidence="2">JCM 17442</strain>
    </source>
</reference>
<evidence type="ECO:0000313" key="1">
    <source>
        <dbReference type="EMBL" id="GAA4267162.1"/>
    </source>
</evidence>
<accession>A0ABP8E4M2</accession>
<dbReference type="RefSeq" id="WP_344797216.1">
    <property type="nucleotide sequence ID" value="NZ_BAABAU010000004.1"/>
</dbReference>
<protein>
    <recommendedName>
        <fullName evidence="3">NIPSNAP protein</fullName>
    </recommendedName>
</protein>
<evidence type="ECO:0008006" key="3">
    <source>
        <dbReference type="Google" id="ProtNLM"/>
    </source>
</evidence>
<keyword evidence="2" id="KW-1185">Reference proteome</keyword>
<name>A0ABP8E4M2_9MICO</name>
<comment type="caution">
    <text evidence="1">The sequence shown here is derived from an EMBL/GenBank/DDBJ whole genome shotgun (WGS) entry which is preliminary data.</text>
</comment>
<gene>
    <name evidence="1" type="ORF">GCM10022256_27740</name>
</gene>
<proteinExistence type="predicted"/>
<evidence type="ECO:0000313" key="2">
    <source>
        <dbReference type="Proteomes" id="UP001501594"/>
    </source>
</evidence>